<keyword evidence="1 6" id="KW-0547">Nucleotide-binding</keyword>
<dbReference type="PANTHER" id="PTHR13140">
    <property type="entry name" value="MYOSIN"/>
    <property type="match status" value="1"/>
</dbReference>
<feature type="compositionally biased region" description="Acidic residues" evidence="7">
    <location>
        <begin position="991"/>
        <end position="1014"/>
    </location>
</feature>
<feature type="compositionally biased region" description="Basic and acidic residues" evidence="7">
    <location>
        <begin position="1038"/>
        <end position="1050"/>
    </location>
</feature>
<dbReference type="SUPFAM" id="SSF52540">
    <property type="entry name" value="P-loop containing nucleoside triphosphate hydrolases"/>
    <property type="match status" value="1"/>
</dbReference>
<evidence type="ECO:0000256" key="7">
    <source>
        <dbReference type="SAM" id="MobiDB-lite"/>
    </source>
</evidence>
<feature type="region of interest" description="Disordered" evidence="7">
    <location>
        <begin position="955"/>
        <end position="1050"/>
    </location>
</feature>
<dbReference type="InterPro" id="IPR036961">
    <property type="entry name" value="Kinesin_motor_dom_sf"/>
</dbReference>
<dbReference type="PANTHER" id="PTHR13140:SF845">
    <property type="entry name" value="MYOSIN-LIKE PROTEIN"/>
    <property type="match status" value="1"/>
</dbReference>
<comment type="similarity">
    <text evidence="6">Belongs to the TRAFAC class myosin-kinesin ATPase superfamily. Myosin family.</text>
</comment>
<comment type="caution">
    <text evidence="9">The sequence shown here is derived from an EMBL/GenBank/DDBJ whole genome shotgun (WGS) entry which is preliminary data.</text>
</comment>
<evidence type="ECO:0000256" key="1">
    <source>
        <dbReference type="ARBA" id="ARBA00022741"/>
    </source>
</evidence>
<evidence type="ECO:0000313" key="9">
    <source>
        <dbReference type="EMBL" id="GBG28215.1"/>
    </source>
</evidence>
<evidence type="ECO:0000259" key="8">
    <source>
        <dbReference type="PROSITE" id="PS51456"/>
    </source>
</evidence>
<organism evidence="9 10">
    <name type="scientific">Hondaea fermentalgiana</name>
    <dbReference type="NCBI Taxonomy" id="2315210"/>
    <lineage>
        <taxon>Eukaryota</taxon>
        <taxon>Sar</taxon>
        <taxon>Stramenopiles</taxon>
        <taxon>Bigyra</taxon>
        <taxon>Labyrinthulomycetes</taxon>
        <taxon>Thraustochytrida</taxon>
        <taxon>Thraustochytriidae</taxon>
        <taxon>Hondaea</taxon>
    </lineage>
</organism>
<keyword evidence="5 6" id="KW-0009">Actin-binding</keyword>
<feature type="compositionally biased region" description="Basic and acidic residues" evidence="7">
    <location>
        <begin position="965"/>
        <end position="977"/>
    </location>
</feature>
<dbReference type="Gene3D" id="3.40.850.10">
    <property type="entry name" value="Kinesin motor domain"/>
    <property type="match status" value="1"/>
</dbReference>
<proteinExistence type="inferred from homology"/>
<dbReference type="GO" id="GO:0007015">
    <property type="term" value="P:actin filament organization"/>
    <property type="evidence" value="ECO:0007669"/>
    <property type="project" value="TreeGrafter"/>
</dbReference>
<evidence type="ECO:0000256" key="6">
    <source>
        <dbReference type="PROSITE-ProRule" id="PRU00782"/>
    </source>
</evidence>
<dbReference type="PROSITE" id="PS51456">
    <property type="entry name" value="MYOSIN_MOTOR"/>
    <property type="match status" value="1"/>
</dbReference>
<dbReference type="Gene3D" id="1.20.5.4820">
    <property type="match status" value="1"/>
</dbReference>
<dbReference type="PRINTS" id="PR00193">
    <property type="entry name" value="MYOSINHEAVY"/>
</dbReference>
<evidence type="ECO:0000256" key="2">
    <source>
        <dbReference type="ARBA" id="ARBA00022840"/>
    </source>
</evidence>
<evidence type="ECO:0000313" key="10">
    <source>
        <dbReference type="Proteomes" id="UP000241890"/>
    </source>
</evidence>
<evidence type="ECO:0000256" key="5">
    <source>
        <dbReference type="ARBA" id="ARBA00023203"/>
    </source>
</evidence>
<keyword evidence="4 6" id="KW-0505">Motor protein</keyword>
<keyword evidence="10" id="KW-1185">Reference proteome</keyword>
<feature type="domain" description="Myosin motor" evidence="8">
    <location>
        <begin position="70"/>
        <end position="784"/>
    </location>
</feature>
<dbReference type="Proteomes" id="UP000241890">
    <property type="component" value="Unassembled WGS sequence"/>
</dbReference>
<evidence type="ECO:0000256" key="3">
    <source>
        <dbReference type="ARBA" id="ARBA00023123"/>
    </source>
</evidence>
<dbReference type="Pfam" id="PF00063">
    <property type="entry name" value="Myosin_head"/>
    <property type="match status" value="1"/>
</dbReference>
<dbReference type="Gene3D" id="1.20.120.720">
    <property type="entry name" value="Myosin VI head, motor domain, U50 subdomain"/>
    <property type="match status" value="1"/>
</dbReference>
<protein>
    <submittedName>
        <fullName evidence="9">Myosin-2A</fullName>
    </submittedName>
</protein>
<dbReference type="Gene3D" id="1.10.10.820">
    <property type="match status" value="1"/>
</dbReference>
<dbReference type="SMART" id="SM00242">
    <property type="entry name" value="MYSc"/>
    <property type="match status" value="1"/>
</dbReference>
<dbReference type="InParanoid" id="A0A2R5GCC6"/>
<feature type="region of interest" description="Disordered" evidence="7">
    <location>
        <begin position="1113"/>
        <end position="1145"/>
    </location>
</feature>
<dbReference type="GO" id="GO:0016020">
    <property type="term" value="C:membrane"/>
    <property type="evidence" value="ECO:0007669"/>
    <property type="project" value="TreeGrafter"/>
</dbReference>
<gene>
    <name evidence="9" type="ORF">FCC1311_044382</name>
</gene>
<keyword evidence="3 6" id="KW-0518">Myosin</keyword>
<feature type="region of interest" description="Disordered" evidence="7">
    <location>
        <begin position="39"/>
        <end position="67"/>
    </location>
</feature>
<name>A0A2R5GCC6_9STRA</name>
<sequence length="1380" mass="151097">MTLVWIKSEGSVSWAPGISDVDGDGKECAHMLAANEGSPSSILVKSSPPALKKRAQGRPEILPRAPHDEAHEDDLTNLLYIHEASILHNLAARFKMGKPHSFISRVLLSVNPIQDVNEPLELAGRKEALDTPHPFSVAENAFQQLERQSTSQCIVISGESGSGKTETSKRVIRHLVMRTGEASTIDKRLLAASPILEAFGNAQTVSNGNSSRFGKFVNLYFTSNQVRFRNAAIETYLLERSRVVCYDENERSFHIFYELLAGASKDLRSDLHLEIYDGPLMAGIHSGRDDAEFVRLASSMKLFGMSAEIQKEVFAVVAAVLHLTCLRFVDKDSAEGNIASLSASCGPHLTAAASLLAVPQDDLLRLLCERAIVLRGETMVSQRTAAAASQARDALAKALYQRLFDWLVVQINRGLDVAQEPPGPLTSCESPSDLTCANFIGILDIFGFECFEKNSFEQLLINFANEALQTTFNEQVFQSELNLYKDEGLDTSGIASPPDDKCVDCLALFRTSHKAADRRPGLLAVLNTISVGPEPSDTKLIALLHRTFRGRPCFVDPHPRVAASTFIIEHYAGQVAYTINGFVSKNSDRLPPEADAFFLSQDSSSEVLAEMFAVSLQEGASNHASDGISPKPVKSKAKKSKKSIAATFEDQIRALMKVIRSTQCSFVRCIKPNPGLDPTKGFDHAFVARQLICLSIPQTAQLLQAGLPGRIAYSTLQRTFDPVLSAKLPVHLQPGKAPRGLGFERIVVKCILRSLGADADACKFGKTRVFFASGALAAIDGKLKAIERGEASVPEDLAEDIETACTLLAWQLKSSLFAYSASDNDSVNTACTDPELAAAWDARQLAGPDLEEDAFVSHFPTSNLPKRSAVDALIDDMLRNDTMGIVTQAIAEDEETLETCHNNDRAVHKDSLKNEEVSCGEDPVPCDAAQSQELHVSAAIEAEANAPRVLLSSQQMKPGAECEDAGYHADDDVRSLGDDEEEEEKVKDGTALEEEYGGDDDDDDEDDDDDDDVGEEGKEQAFQPIDSFETHPVQESTQDQKDGQDLDDNQDHVQHADEDLHQSRHDHDKEAEALCMASEELLRKEQDAHARRHSNEELTSMLMRLSPTAFTREDGGAASNMSTPTNARAAAGRTRSSRRLSLRSTAVKESCDGEMSFSGKVHGLQAQEGTFMQVVDDYAQTEKNASFSSKSSRDPRNRRSLRKFNFSAMFTLRKREERLVLRKLKAGMRKKHYRQVIEALVRARELELMAPDVLAAEQMIHRVKTLHAQQILREAMVLRNIESLIHAIDQAVRFGMEKDDPQGLLRDAREMLAKMQSRALARHNSTRSSKSDQHESNTMAVTGSSKAILASNGAVTVVGKIDGLQGDSRGARGGNGACGA</sequence>
<feature type="binding site" evidence="6">
    <location>
        <begin position="158"/>
        <end position="165"/>
    </location>
    <ligand>
        <name>ATP</name>
        <dbReference type="ChEBI" id="CHEBI:30616"/>
    </ligand>
</feature>
<comment type="caution">
    <text evidence="6">Lacks conserved residue(s) required for the propagation of feature annotation.</text>
</comment>
<feature type="region of interest" description="Disordered" evidence="7">
    <location>
        <begin position="1317"/>
        <end position="1340"/>
    </location>
</feature>
<dbReference type="InterPro" id="IPR027417">
    <property type="entry name" value="P-loop_NTPase"/>
</dbReference>
<accession>A0A2R5GCC6</accession>
<dbReference type="GO" id="GO:0051015">
    <property type="term" value="F:actin filament binding"/>
    <property type="evidence" value="ECO:0007669"/>
    <property type="project" value="TreeGrafter"/>
</dbReference>
<dbReference type="OrthoDB" id="6108017at2759"/>
<dbReference type="GO" id="GO:0005737">
    <property type="term" value="C:cytoplasm"/>
    <property type="evidence" value="ECO:0007669"/>
    <property type="project" value="TreeGrafter"/>
</dbReference>
<dbReference type="Gene3D" id="1.20.58.530">
    <property type="match status" value="1"/>
</dbReference>
<dbReference type="EMBL" id="BEYU01000040">
    <property type="protein sequence ID" value="GBG28215.1"/>
    <property type="molecule type" value="Genomic_DNA"/>
</dbReference>
<dbReference type="InterPro" id="IPR001609">
    <property type="entry name" value="Myosin_head_motor_dom-like"/>
</dbReference>
<dbReference type="GO" id="GO:0005524">
    <property type="term" value="F:ATP binding"/>
    <property type="evidence" value="ECO:0007669"/>
    <property type="project" value="UniProtKB-UniRule"/>
</dbReference>
<dbReference type="CDD" id="cd00124">
    <property type="entry name" value="MYSc"/>
    <property type="match status" value="1"/>
</dbReference>
<dbReference type="GO" id="GO:0016459">
    <property type="term" value="C:myosin complex"/>
    <property type="evidence" value="ECO:0007669"/>
    <property type="project" value="UniProtKB-KW"/>
</dbReference>
<reference evidence="9 10" key="1">
    <citation type="submission" date="2017-12" db="EMBL/GenBank/DDBJ databases">
        <title>Sequencing, de novo assembly and annotation of complete genome of a new Thraustochytrid species, strain FCC1311.</title>
        <authorList>
            <person name="Sedici K."/>
            <person name="Godart F."/>
            <person name="Aiese Cigliano R."/>
            <person name="Sanseverino W."/>
            <person name="Barakat M."/>
            <person name="Ortet P."/>
            <person name="Marechal E."/>
            <person name="Cagnac O."/>
            <person name="Amato A."/>
        </authorList>
    </citation>
    <scope>NUCLEOTIDE SEQUENCE [LARGE SCALE GENOMIC DNA]</scope>
</reference>
<keyword evidence="2 6" id="KW-0067">ATP-binding</keyword>
<evidence type="ECO:0000256" key="4">
    <source>
        <dbReference type="ARBA" id="ARBA00023175"/>
    </source>
</evidence>
<dbReference type="GO" id="GO:0000146">
    <property type="term" value="F:microfilament motor activity"/>
    <property type="evidence" value="ECO:0007669"/>
    <property type="project" value="TreeGrafter"/>
</dbReference>